<dbReference type="EMBL" id="HBEY01027349">
    <property type="protein sequence ID" value="CAD8609573.1"/>
    <property type="molecule type" value="Transcribed_RNA"/>
</dbReference>
<evidence type="ECO:0000256" key="3">
    <source>
        <dbReference type="ARBA" id="ARBA00023242"/>
    </source>
</evidence>
<dbReference type="PANTHER" id="PTHR13063">
    <property type="entry name" value="ENOS INTERACTING PROTEIN"/>
    <property type="match status" value="1"/>
</dbReference>
<dbReference type="PANTHER" id="PTHR13063:SF10">
    <property type="entry name" value="NITRIC OXIDE SYNTHASE-INTERACTING PROTEIN"/>
    <property type="match status" value="1"/>
</dbReference>
<dbReference type="SUPFAM" id="SSF57850">
    <property type="entry name" value="RING/U-box"/>
    <property type="match status" value="1"/>
</dbReference>
<evidence type="ECO:0000256" key="2">
    <source>
        <dbReference type="ARBA" id="ARBA00008126"/>
    </source>
</evidence>
<name>A0A7S0LDB1_9EUKA</name>
<dbReference type="InterPro" id="IPR013083">
    <property type="entry name" value="Znf_RING/FYVE/PHD"/>
</dbReference>
<dbReference type="InterPro" id="IPR016818">
    <property type="entry name" value="NOSIP"/>
</dbReference>
<dbReference type="Pfam" id="PF15906">
    <property type="entry name" value="zf-NOSIP"/>
    <property type="match status" value="1"/>
</dbReference>
<evidence type="ECO:0000259" key="5">
    <source>
        <dbReference type="Pfam" id="PF15906"/>
    </source>
</evidence>
<sequence length="320" mass="35146">MGKHSKNNNDRAFFSYHERRAAAYGRHSSGMLGGHNNATGNFVDTGWGTSMRTLDKDAMKDMDACSLSLHPCVEPVITPQGVIYDKAVVFQYILDRKKELEIALKAWEVQQANEASDSASAQAAAQEARIDEFVARQEGLSQTDLSERLPKKGAVAASMGRSLLDADKGTHAADTSFWVPQLTPEAKIVLSKPDMTVRCPTTNQPLRLKQLYPANFTDVEDSASADLRAKKANERYICPLTKKNLSNINPAAVLRPSGTVISVAAVDRIIKKDMLDPFTEPPTQLRDKDIIRLRVDGTGFSARTDESHLRVGSTQAVGRF</sequence>
<comment type="subcellular location">
    <subcellularLocation>
        <location evidence="1 4">Nucleus</location>
    </subcellularLocation>
</comment>
<dbReference type="InterPro" id="IPR031790">
    <property type="entry name" value="Znf-NOSIP"/>
</dbReference>
<protein>
    <recommendedName>
        <fullName evidence="5">Nitric oxide synthase-interacting protein zinc-finger domain-containing protein</fullName>
    </recommendedName>
</protein>
<dbReference type="AlphaFoldDB" id="A0A7S0LDB1"/>
<dbReference type="Pfam" id="PF04641">
    <property type="entry name" value="Rtf2"/>
    <property type="match status" value="1"/>
</dbReference>
<accession>A0A7S0LDB1</accession>
<dbReference type="GO" id="GO:0005634">
    <property type="term" value="C:nucleus"/>
    <property type="evidence" value="ECO:0007669"/>
    <property type="project" value="UniProtKB-SubCell"/>
</dbReference>
<gene>
    <name evidence="6" type="ORF">CPEL01642_LOCUS12951</name>
</gene>
<reference evidence="6" key="1">
    <citation type="submission" date="2021-01" db="EMBL/GenBank/DDBJ databases">
        <authorList>
            <person name="Corre E."/>
            <person name="Pelletier E."/>
            <person name="Niang G."/>
            <person name="Scheremetjew M."/>
            <person name="Finn R."/>
            <person name="Kale V."/>
            <person name="Holt S."/>
            <person name="Cochrane G."/>
            <person name="Meng A."/>
            <person name="Brown T."/>
            <person name="Cohen L."/>
        </authorList>
    </citation>
    <scope>NUCLEOTIDE SEQUENCE</scope>
    <source>
        <strain evidence="6">PLY182g</strain>
    </source>
</reference>
<keyword evidence="3 4" id="KW-0539">Nucleus</keyword>
<feature type="domain" description="Nitric oxide synthase-interacting protein zinc-finger" evidence="5">
    <location>
        <begin position="44"/>
        <end position="97"/>
    </location>
</feature>
<dbReference type="Gene3D" id="3.30.40.10">
    <property type="entry name" value="Zinc/RING finger domain, C3HC4 (zinc finger)"/>
    <property type="match status" value="1"/>
</dbReference>
<dbReference type="GO" id="GO:0061630">
    <property type="term" value="F:ubiquitin protein ligase activity"/>
    <property type="evidence" value="ECO:0007669"/>
    <property type="project" value="InterPro"/>
</dbReference>
<proteinExistence type="inferred from homology"/>
<evidence type="ECO:0000256" key="4">
    <source>
        <dbReference type="PIRNR" id="PIRNR023577"/>
    </source>
</evidence>
<comment type="similarity">
    <text evidence="2 4">Belongs to the NOSIP family.</text>
</comment>
<evidence type="ECO:0000313" key="6">
    <source>
        <dbReference type="EMBL" id="CAD8609573.1"/>
    </source>
</evidence>
<dbReference type="PIRSF" id="PIRSF023577">
    <property type="entry name" value="ENOS_interacting"/>
    <property type="match status" value="1"/>
</dbReference>
<evidence type="ECO:0000256" key="1">
    <source>
        <dbReference type="ARBA" id="ARBA00004123"/>
    </source>
</evidence>
<organism evidence="6">
    <name type="scientific">Coccolithus braarudii</name>
    <dbReference type="NCBI Taxonomy" id="221442"/>
    <lineage>
        <taxon>Eukaryota</taxon>
        <taxon>Haptista</taxon>
        <taxon>Haptophyta</taxon>
        <taxon>Prymnesiophyceae</taxon>
        <taxon>Coccolithales</taxon>
        <taxon>Coccolithaceae</taxon>
        <taxon>Coccolithus</taxon>
    </lineage>
</organism>